<evidence type="ECO:0000256" key="1">
    <source>
        <dbReference type="SAM" id="MobiDB-lite"/>
    </source>
</evidence>
<dbReference type="AlphaFoldDB" id="A0A1T4KQC7"/>
<dbReference type="OrthoDB" id="5954700at2"/>
<proteinExistence type="predicted"/>
<name>A0A1T4KQC7_9BACT</name>
<sequence length="205" mass="22680">MRHRRRVERKNNDDALFLEYRKHLWEAGKSASENTDKAILTLSAGALALSMTFIKDIVPLKDVIDLPIIIIAWCSFGSSIACVLISQFESRRAIDVQQQRLESHIAMDYENAGLPNQHAERTKYLNMVSGVLFVTGLVLTIVFTSFNVKRYMDMNNKIATPGGNRGYAPAQIPSNPKPDAGYTPPKLPTPSTGQGPSTSPPPPKK</sequence>
<feature type="region of interest" description="Disordered" evidence="1">
    <location>
        <begin position="160"/>
        <end position="205"/>
    </location>
</feature>
<evidence type="ECO:0000313" key="4">
    <source>
        <dbReference type="Proteomes" id="UP000190102"/>
    </source>
</evidence>
<keyword evidence="2" id="KW-0812">Transmembrane</keyword>
<dbReference type="EMBL" id="FUWR01000001">
    <property type="protein sequence ID" value="SJZ44614.1"/>
    <property type="molecule type" value="Genomic_DNA"/>
</dbReference>
<evidence type="ECO:0000256" key="2">
    <source>
        <dbReference type="SAM" id="Phobius"/>
    </source>
</evidence>
<keyword evidence="4" id="KW-1185">Reference proteome</keyword>
<accession>A0A1T4KQC7</accession>
<dbReference type="STRING" id="115783.SAMN02745119_00645"/>
<feature type="transmembrane region" description="Helical" evidence="2">
    <location>
        <begin position="124"/>
        <end position="146"/>
    </location>
</feature>
<keyword evidence="2" id="KW-0472">Membrane</keyword>
<protein>
    <submittedName>
        <fullName evidence="3">Uncharacterized protein</fullName>
    </submittedName>
</protein>
<gene>
    <name evidence="3" type="ORF">SAMN02745119_00645</name>
</gene>
<keyword evidence="2" id="KW-1133">Transmembrane helix</keyword>
<dbReference type="Proteomes" id="UP000190102">
    <property type="component" value="Unassembled WGS sequence"/>
</dbReference>
<evidence type="ECO:0000313" key="3">
    <source>
        <dbReference type="EMBL" id="SJZ44614.1"/>
    </source>
</evidence>
<organism evidence="3 4">
    <name type="scientific">Trichlorobacter thiogenes</name>
    <dbReference type="NCBI Taxonomy" id="115783"/>
    <lineage>
        <taxon>Bacteria</taxon>
        <taxon>Pseudomonadati</taxon>
        <taxon>Thermodesulfobacteriota</taxon>
        <taxon>Desulfuromonadia</taxon>
        <taxon>Geobacterales</taxon>
        <taxon>Geobacteraceae</taxon>
        <taxon>Trichlorobacter</taxon>
    </lineage>
</organism>
<reference evidence="4" key="1">
    <citation type="submission" date="2017-02" db="EMBL/GenBank/DDBJ databases">
        <authorList>
            <person name="Varghese N."/>
            <person name="Submissions S."/>
        </authorList>
    </citation>
    <scope>NUCLEOTIDE SEQUENCE [LARGE SCALE GENOMIC DNA]</scope>
    <source>
        <strain evidence="4">ATCC BAA-34</strain>
    </source>
</reference>
<dbReference type="RefSeq" id="WP_078788925.1">
    <property type="nucleotide sequence ID" value="NZ_FUWR01000001.1"/>
</dbReference>
<feature type="transmembrane region" description="Helical" evidence="2">
    <location>
        <begin position="38"/>
        <end position="54"/>
    </location>
</feature>
<feature type="transmembrane region" description="Helical" evidence="2">
    <location>
        <begin position="66"/>
        <end position="85"/>
    </location>
</feature>